<comment type="caution">
    <text evidence="5">The sequence shown here is derived from an EMBL/GenBank/DDBJ whole genome shotgun (WGS) entry which is preliminary data.</text>
</comment>
<dbReference type="InterPro" id="IPR013785">
    <property type="entry name" value="Aldolase_TIM"/>
</dbReference>
<dbReference type="InterPro" id="IPR008567">
    <property type="entry name" value="BKACE"/>
</dbReference>
<evidence type="ECO:0000256" key="4">
    <source>
        <dbReference type="ARBA" id="ARBA00022833"/>
    </source>
</evidence>
<sequence length="255" mass="27324">MALPRLMVAPNGATRTKADHPRLPLSLDEITETARACRDAGADGLHLHLRDDEGGHLLDTGAYQEALAHLATAVPGMAVQITTEAAGRYEPGHQRHVALHSGAQMVSAALREIARDDEARAARFYAACAEQGIAVQHILYAPEDAERLARILPRGLLKARDLQLIFVLGRYLPGQSSTPDLLTPFLDWMTVADLAPDWAICAFGQGETACLRAAHAVGGKLRVGFENALVHEDGRTARDNAERVAAIAAITGPAR</sequence>
<keyword evidence="6" id="KW-1185">Reference proteome</keyword>
<dbReference type="RefSeq" id="WP_188528963.1">
    <property type="nucleotide sequence ID" value="NZ_BMGI01000005.1"/>
</dbReference>
<dbReference type="Proteomes" id="UP000617355">
    <property type="component" value="Unassembled WGS sequence"/>
</dbReference>
<organism evidence="5 6">
    <name type="scientific">Sinisalibacter lacisalsi</name>
    <dbReference type="NCBI Taxonomy" id="1526570"/>
    <lineage>
        <taxon>Bacteria</taxon>
        <taxon>Pseudomonadati</taxon>
        <taxon>Pseudomonadota</taxon>
        <taxon>Alphaproteobacteria</taxon>
        <taxon>Rhodobacterales</taxon>
        <taxon>Roseobacteraceae</taxon>
        <taxon>Sinisalibacter</taxon>
    </lineage>
</organism>
<dbReference type="EMBL" id="BMGI01000005">
    <property type="protein sequence ID" value="GGD43008.1"/>
    <property type="molecule type" value="Genomic_DNA"/>
</dbReference>
<evidence type="ECO:0000313" key="6">
    <source>
        <dbReference type="Proteomes" id="UP000617355"/>
    </source>
</evidence>
<name>A0ABQ1QUJ7_9RHOB</name>
<dbReference type="Pfam" id="PF05853">
    <property type="entry name" value="BKACE"/>
    <property type="match status" value="1"/>
</dbReference>
<dbReference type="PANTHER" id="PTHR37418:SF2">
    <property type="entry name" value="3-KETO-5-AMINOHEXANOATE CLEAVAGE ENZYME"/>
    <property type="match status" value="1"/>
</dbReference>
<evidence type="ECO:0000256" key="3">
    <source>
        <dbReference type="ARBA" id="ARBA00022723"/>
    </source>
</evidence>
<proteinExistence type="predicted"/>
<evidence type="ECO:0000256" key="2">
    <source>
        <dbReference type="ARBA" id="ARBA00022679"/>
    </source>
</evidence>
<evidence type="ECO:0000256" key="1">
    <source>
        <dbReference type="ARBA" id="ARBA00001947"/>
    </source>
</evidence>
<keyword evidence="3" id="KW-0479">Metal-binding</keyword>
<comment type="cofactor">
    <cofactor evidence="1">
        <name>Zn(2+)</name>
        <dbReference type="ChEBI" id="CHEBI:29105"/>
    </cofactor>
</comment>
<dbReference type="Gene3D" id="3.20.20.70">
    <property type="entry name" value="Aldolase class I"/>
    <property type="match status" value="1"/>
</dbReference>
<reference evidence="6" key="1">
    <citation type="journal article" date="2019" name="Int. J. Syst. Evol. Microbiol.">
        <title>The Global Catalogue of Microorganisms (GCM) 10K type strain sequencing project: providing services to taxonomists for standard genome sequencing and annotation.</title>
        <authorList>
            <consortium name="The Broad Institute Genomics Platform"/>
            <consortium name="The Broad Institute Genome Sequencing Center for Infectious Disease"/>
            <person name="Wu L."/>
            <person name="Ma J."/>
        </authorList>
    </citation>
    <scope>NUCLEOTIDE SEQUENCE [LARGE SCALE GENOMIC DNA]</scope>
    <source>
        <strain evidence="6">CGMCC 1.12922</strain>
    </source>
</reference>
<keyword evidence="4" id="KW-0862">Zinc</keyword>
<keyword evidence="2" id="KW-0808">Transferase</keyword>
<evidence type="ECO:0000313" key="5">
    <source>
        <dbReference type="EMBL" id="GGD43008.1"/>
    </source>
</evidence>
<protein>
    <submittedName>
        <fullName evidence="5">3-keto-5-aminohexanoate cleavage protein</fullName>
    </submittedName>
</protein>
<accession>A0ABQ1QUJ7</accession>
<gene>
    <name evidence="5" type="ORF">GCM10011358_28530</name>
</gene>
<dbReference type="PANTHER" id="PTHR37418">
    <property type="entry name" value="3-KETO-5-AMINOHEXANOATE CLEAVAGE ENZYME-RELATED"/>
    <property type="match status" value="1"/>
</dbReference>